<dbReference type="Pfam" id="PF08378">
    <property type="entry name" value="NERD"/>
    <property type="match status" value="1"/>
</dbReference>
<proteinExistence type="predicted"/>
<evidence type="ECO:0000313" key="3">
    <source>
        <dbReference type="Proteomes" id="UP001205185"/>
    </source>
</evidence>
<keyword evidence="3" id="KW-1185">Reference proteome</keyword>
<dbReference type="EMBL" id="JAMTCO010000004">
    <property type="protein sequence ID" value="MCP2269309.1"/>
    <property type="molecule type" value="Genomic_DNA"/>
</dbReference>
<evidence type="ECO:0000259" key="1">
    <source>
        <dbReference type="Pfam" id="PF08378"/>
    </source>
</evidence>
<organism evidence="2 3">
    <name type="scientific">Actinokineospora diospyrosa</name>
    <dbReference type="NCBI Taxonomy" id="103728"/>
    <lineage>
        <taxon>Bacteria</taxon>
        <taxon>Bacillati</taxon>
        <taxon>Actinomycetota</taxon>
        <taxon>Actinomycetes</taxon>
        <taxon>Pseudonocardiales</taxon>
        <taxon>Pseudonocardiaceae</taxon>
        <taxon>Actinokineospora</taxon>
    </lineage>
</organism>
<name>A0ABT1I9J6_9PSEU</name>
<evidence type="ECO:0000313" key="2">
    <source>
        <dbReference type="EMBL" id="MCP2269309.1"/>
    </source>
</evidence>
<dbReference type="InterPro" id="IPR011528">
    <property type="entry name" value="NERD"/>
</dbReference>
<accession>A0ABT1I9J6</accession>
<protein>
    <submittedName>
        <fullName evidence="2">Nuclease-related domain-containing protein</fullName>
    </submittedName>
</protein>
<feature type="domain" description="NERD" evidence="1">
    <location>
        <begin position="22"/>
        <end position="138"/>
    </location>
</feature>
<comment type="caution">
    <text evidence="2">The sequence shown here is derived from an EMBL/GenBank/DDBJ whole genome shotgun (WGS) entry which is preliminary data.</text>
</comment>
<dbReference type="Proteomes" id="UP001205185">
    <property type="component" value="Unassembled WGS sequence"/>
</dbReference>
<gene>
    <name evidence="2" type="ORF">LV75_001797</name>
</gene>
<sequence length="201" mass="22812">MLARIPRVDPALQQELARYQAGAAAEEHAAWELMACFDDRWALFLGYLNRRGEVDLVLVGPGGVWAIEVKGRGVRVHVDGEEWTFEKFDRYGNLVDDGRLCDRSGRSWGRQVRDVAGALEAFLLKRGVPVPVNAAVVVMHDRAEVGSLYDLPIVLSIGTDYLVDQIRSVPATLSTHQQADVERLIRQDHEFHRERRSQRRR</sequence>
<reference evidence="2 3" key="1">
    <citation type="submission" date="2022-06" db="EMBL/GenBank/DDBJ databases">
        <title>Genomic Encyclopedia of Archaeal and Bacterial Type Strains, Phase II (KMG-II): from individual species to whole genera.</title>
        <authorList>
            <person name="Goeker M."/>
        </authorList>
    </citation>
    <scope>NUCLEOTIDE SEQUENCE [LARGE SCALE GENOMIC DNA]</scope>
    <source>
        <strain evidence="2 3">DSM 44255</strain>
    </source>
</reference>